<evidence type="ECO:0000256" key="1">
    <source>
        <dbReference type="SAM" id="Phobius"/>
    </source>
</evidence>
<feature type="transmembrane region" description="Helical" evidence="1">
    <location>
        <begin position="102"/>
        <end position="121"/>
    </location>
</feature>
<reference evidence="2" key="1">
    <citation type="submission" date="2015-07" db="EMBL/GenBank/DDBJ databases">
        <title>Adaptation to a free-living lifestyle via gene acquisitions in the diplomonad Trepomonas sp. PC1.</title>
        <authorList>
            <person name="Xu F."/>
            <person name="Jerlstrom-Hultqvist J."/>
            <person name="Kolisko M."/>
            <person name="Simpson A.G.B."/>
            <person name="Roger A.J."/>
            <person name="Svard S.G."/>
            <person name="Andersson J.O."/>
        </authorList>
    </citation>
    <scope>NUCLEOTIDE SEQUENCE</scope>
    <source>
        <strain evidence="2">PC1</strain>
    </source>
</reference>
<feature type="transmembrane region" description="Helical" evidence="1">
    <location>
        <begin position="54"/>
        <end position="74"/>
    </location>
</feature>
<keyword evidence="1" id="KW-0812">Transmembrane</keyword>
<dbReference type="SUPFAM" id="SSF52058">
    <property type="entry name" value="L domain-like"/>
    <property type="match status" value="1"/>
</dbReference>
<dbReference type="EMBL" id="GDID01004845">
    <property type="protein sequence ID" value="JAP91761.1"/>
    <property type="molecule type" value="Transcribed_RNA"/>
</dbReference>
<keyword evidence="1" id="KW-0472">Membrane</keyword>
<dbReference type="PANTHER" id="PTHR45661">
    <property type="entry name" value="SURFACE ANTIGEN"/>
    <property type="match status" value="1"/>
</dbReference>
<name>A0A146K888_9EUKA</name>
<dbReference type="AlphaFoldDB" id="A0A146K888"/>
<proteinExistence type="predicted"/>
<feature type="non-terminal residue" evidence="2">
    <location>
        <position position="1"/>
    </location>
</feature>
<dbReference type="InterPro" id="IPR026906">
    <property type="entry name" value="LRR_5"/>
</dbReference>
<dbReference type="Gene3D" id="3.80.10.10">
    <property type="entry name" value="Ribonuclease Inhibitor"/>
    <property type="match status" value="2"/>
</dbReference>
<accession>A0A146K888</accession>
<keyword evidence="1" id="KW-1133">Transmembrane helix</keyword>
<gene>
    <name evidence="2" type="ORF">TPC1_16521</name>
</gene>
<dbReference type="InterPro" id="IPR053139">
    <property type="entry name" value="Surface_bspA-like"/>
</dbReference>
<dbReference type="Pfam" id="PF13306">
    <property type="entry name" value="LRR_5"/>
    <property type="match status" value="2"/>
</dbReference>
<dbReference type="PANTHER" id="PTHR45661:SF3">
    <property type="entry name" value="IG-LIKE DOMAIN-CONTAINING PROTEIN"/>
    <property type="match status" value="1"/>
</dbReference>
<feature type="transmembrane region" description="Helical" evidence="1">
    <location>
        <begin position="30"/>
        <end position="48"/>
    </location>
</feature>
<sequence length="588" mass="69174">LMTPFVAFALHKMDLIARYKAQNNYEKRNINELATFFTIFSFFCYMSRYAFAKALIKFVFGFTIIIGIQSLYLPKSIQSKIAAKKVDNIIKLNIRKKVKIRFFSHLLIFLVFMFINYYKFLVWSFVTFLKCKYSKMANWLLFVEFILLSYYQQWLNDIKRNKEIETYKQRANMAPQRINNTMITQVPQNLIQFTLVEFIAPNIKQMPPKCFQDFTFLRKCCVNVEEVPLLCFANCIHLREFNFENVVSIGCYAFKCCRMLQKLHSNMMKDIDENAFMSCTGLQSITFTKPLRLHPNVFGGCDSIEILKMHLNDYQKLLFRHRGIVQKLQQSGDFFIERKIKFLDTYPFNIVLPIPHKISFTDNSVKQPRHLIYAPTLKDWENDNSLSTIISPLTQKILARSFKQTGVQILIMKNLRTVGKKAFQNFQKLKLVNSNLHKIGESAFENCFCLKFIDLRKVKVFPKKCFSNCFKLQNLQLTSALEIKEKAFQNCCSVQFVEARTLQKCEIDAFLNCQVKIQCSIKNDLVNAEKVQFINSQNFMIQNQFQFLAKDPKNYILKGIRVDKVRIKKAKQYMRIFAAKKHMKGFGK</sequence>
<protein>
    <submittedName>
        <fullName evidence="2">Leucine rich repeats-containing protein</fullName>
    </submittedName>
</protein>
<dbReference type="InterPro" id="IPR032675">
    <property type="entry name" value="LRR_dom_sf"/>
</dbReference>
<evidence type="ECO:0000313" key="2">
    <source>
        <dbReference type="EMBL" id="JAP91761.1"/>
    </source>
</evidence>
<organism evidence="2">
    <name type="scientific">Trepomonas sp. PC1</name>
    <dbReference type="NCBI Taxonomy" id="1076344"/>
    <lineage>
        <taxon>Eukaryota</taxon>
        <taxon>Metamonada</taxon>
        <taxon>Diplomonadida</taxon>
        <taxon>Hexamitidae</taxon>
        <taxon>Hexamitinae</taxon>
        <taxon>Trepomonas</taxon>
    </lineage>
</organism>